<dbReference type="RefSeq" id="WP_066517664.1">
    <property type="nucleotide sequence ID" value="NZ_AP017655.1"/>
</dbReference>
<dbReference type="SUPFAM" id="SSF52540">
    <property type="entry name" value="P-loop containing nucleoside triphosphate hydrolases"/>
    <property type="match status" value="1"/>
</dbReference>
<dbReference type="GO" id="GO:0003677">
    <property type="term" value="F:DNA binding"/>
    <property type="evidence" value="ECO:0007669"/>
    <property type="project" value="InterPro"/>
</dbReference>
<dbReference type="Proteomes" id="UP000218272">
    <property type="component" value="Chromosome SCLO_1"/>
</dbReference>
<keyword evidence="4" id="KW-1185">Reference proteome</keyword>
<dbReference type="InterPro" id="IPR010982">
    <property type="entry name" value="Lambda_DNA-bd_dom_sf"/>
</dbReference>
<feature type="domain" description="B transposition protein C-terminal" evidence="1">
    <location>
        <begin position="234"/>
        <end position="310"/>
    </location>
</feature>
<evidence type="ECO:0000313" key="3">
    <source>
        <dbReference type="EMBL" id="BAV64784.1"/>
    </source>
</evidence>
<dbReference type="InterPro" id="IPR027417">
    <property type="entry name" value="P-loop_NTPase"/>
</dbReference>
<dbReference type="InterPro" id="IPR009084">
    <property type="entry name" value="B_transpositn_C"/>
</dbReference>
<organism evidence="3 4">
    <name type="scientific">Sphingobium cloacae</name>
    <dbReference type="NCBI Taxonomy" id="120107"/>
    <lineage>
        <taxon>Bacteria</taxon>
        <taxon>Pseudomonadati</taxon>
        <taxon>Pseudomonadota</taxon>
        <taxon>Alphaproteobacteria</taxon>
        <taxon>Sphingomonadales</taxon>
        <taxon>Sphingomonadaceae</taxon>
        <taxon>Sphingobium</taxon>
    </lineage>
</organism>
<dbReference type="GO" id="GO:0006313">
    <property type="term" value="P:DNA transposition"/>
    <property type="evidence" value="ECO:0007669"/>
    <property type="project" value="InterPro"/>
</dbReference>
<evidence type="ECO:0000259" key="1">
    <source>
        <dbReference type="Pfam" id="PF09077"/>
    </source>
</evidence>
<evidence type="ECO:0008006" key="5">
    <source>
        <dbReference type="Google" id="ProtNLM"/>
    </source>
</evidence>
<gene>
    <name evidence="3" type="ORF">SCLO_1017440</name>
</gene>
<dbReference type="Pfam" id="PF13401">
    <property type="entry name" value="AAA_22"/>
    <property type="match status" value="1"/>
</dbReference>
<dbReference type="EMBL" id="AP017655">
    <property type="protein sequence ID" value="BAV64784.1"/>
    <property type="molecule type" value="Genomic_DNA"/>
</dbReference>
<accession>A0A1E1F2P4</accession>
<dbReference type="Pfam" id="PF09077">
    <property type="entry name" value="Phage-MuB_C"/>
    <property type="match status" value="1"/>
</dbReference>
<evidence type="ECO:0000259" key="2">
    <source>
        <dbReference type="Pfam" id="PF13401"/>
    </source>
</evidence>
<reference evidence="3 4" key="1">
    <citation type="submission" date="2016-10" db="EMBL/GenBank/DDBJ databases">
        <title>Complete Genome Sequence of the Nonylphenol-Degrading Bacterium Sphingobium cloacae JCM 10874T.</title>
        <authorList>
            <person name="Ootsuka M."/>
            <person name="Nishizawa T."/>
            <person name="Ohta H."/>
        </authorList>
    </citation>
    <scope>NUCLEOTIDE SEQUENCE [LARGE SCALE GENOMIC DNA]</scope>
    <source>
        <strain evidence="3 4">JCM 10874</strain>
    </source>
</reference>
<dbReference type="GO" id="GO:0016887">
    <property type="term" value="F:ATP hydrolysis activity"/>
    <property type="evidence" value="ECO:0007669"/>
    <property type="project" value="InterPro"/>
</dbReference>
<dbReference type="InterPro" id="IPR049945">
    <property type="entry name" value="AAA_22"/>
</dbReference>
<dbReference type="OrthoDB" id="8456465at2"/>
<proteinExistence type="predicted"/>
<dbReference type="AlphaFoldDB" id="A0A1E1F2P4"/>
<evidence type="ECO:0000313" key="4">
    <source>
        <dbReference type="Proteomes" id="UP000218272"/>
    </source>
</evidence>
<dbReference type="KEGG" id="sclo:SCLO_1017440"/>
<feature type="domain" description="ORC1/DEAH AAA+ ATPase" evidence="2">
    <location>
        <begin position="113"/>
        <end position="218"/>
    </location>
</feature>
<protein>
    <recommendedName>
        <fullName evidence="5">AAA+ ATPase domain-containing protein</fullName>
    </recommendedName>
</protein>
<sequence length="320" mass="35752">MIHVDEMPVDIEEMREWANGYKAMENLSWNDLGNAIGIPGGTIQPFCKGNYAGNNDRIAREIFKFRQGVQNRREQMDGIPVEPGYFDTPTSLLIRELLAIASSGEITVGAFGPGMGKTKTAEDFLGRVSPCFMATIDDVSKDTNAMIRLVEKAIGLNCVRSWPAAISAELITFLRRRKATLIVDEANHLTFKALEQLRAWHDQTGLGICLLGNEELIARIERGRQRDAFARLNSRIAQRVVQAQPQEGDVLAFCDAWKLFDPGIRQTLIDVALRPGSGALRECRQIIVNASRIASEDGGRLQLAHVRWAIERRAIRIVRQ</sequence>
<dbReference type="Gene3D" id="1.10.1180.10">
    <property type="entry name" value="B transposition protein, C-terminal domain"/>
    <property type="match status" value="1"/>
</dbReference>
<dbReference type="InterPro" id="IPR036733">
    <property type="entry name" value="B_transposit_C_sf"/>
</dbReference>
<name>A0A1E1F2P4_9SPHN</name>
<dbReference type="Gene3D" id="1.10.260.40">
    <property type="entry name" value="lambda repressor-like DNA-binding domains"/>
    <property type="match status" value="1"/>
</dbReference>